<accession>A0A9J7BS29</accession>
<evidence type="ECO:0000256" key="6">
    <source>
        <dbReference type="ARBA" id="ARBA00038076"/>
    </source>
</evidence>
<evidence type="ECO:0000256" key="1">
    <source>
        <dbReference type="ARBA" id="ARBA00004651"/>
    </source>
</evidence>
<keyword evidence="11" id="KW-1185">Reference proteome</keyword>
<keyword evidence="2" id="KW-1003">Cell membrane</keyword>
<feature type="transmembrane region" description="Helical" evidence="7">
    <location>
        <begin position="332"/>
        <end position="351"/>
    </location>
</feature>
<dbReference type="GO" id="GO:0022857">
    <property type="term" value="F:transmembrane transporter activity"/>
    <property type="evidence" value="ECO:0007669"/>
    <property type="project" value="TreeGrafter"/>
</dbReference>
<dbReference type="InterPro" id="IPR025857">
    <property type="entry name" value="MacB_PCD"/>
</dbReference>
<dbReference type="EMBL" id="CP093313">
    <property type="protein sequence ID" value="UWZ85675.1"/>
    <property type="molecule type" value="Genomic_DNA"/>
</dbReference>
<feature type="domain" description="MacB-like periplasmic core" evidence="9">
    <location>
        <begin position="17"/>
        <end position="215"/>
    </location>
</feature>
<protein>
    <submittedName>
        <fullName evidence="10">ABC transporter permease</fullName>
    </submittedName>
</protein>
<dbReference type="RefSeq" id="WP_260795263.1">
    <property type="nucleotide sequence ID" value="NZ_CP093313.1"/>
</dbReference>
<dbReference type="InterPro" id="IPR003838">
    <property type="entry name" value="ABC3_permease_C"/>
</dbReference>
<feature type="transmembrane region" description="Helical" evidence="7">
    <location>
        <begin position="21"/>
        <end position="45"/>
    </location>
</feature>
<dbReference type="Pfam" id="PF12704">
    <property type="entry name" value="MacB_PCD"/>
    <property type="match status" value="1"/>
</dbReference>
<gene>
    <name evidence="10" type="ORF">MOP44_06950</name>
</gene>
<sequence length="368" mass="39174">MYLRLIFTNLRRHRIRSFISLAGIAFSVAAMLTVVTVLQGAIGMFSGILSSGAELIVFERNVSDLFFSDVPKTAAQQISSWPMVAHADPVLFGVVSSADHPIITCFGITAEDARLRNAEWLSGRVEDFADHKDGVVLGQRAAEFLKVSLGSQVPIGHGTFRVVGIIKTANGFEDGGVFMPLTASQDFFHKEGSSVITIKLQSKDEITAFKKQVQSTFPSLIALEDAEFSRSYSQFKILKATAWAVGGCGLALGGLGVANTMIMSVFTRIREIAILRVNGFSNAQIAAAILGESAVIAVVGGALGVVIGTAALYALKAVPALHGYVDVSLRPVLMLVVVVLALITGILGALYPAGYAVRVRAVEALRFE</sequence>
<evidence type="ECO:0000256" key="2">
    <source>
        <dbReference type="ARBA" id="ARBA00022475"/>
    </source>
</evidence>
<reference evidence="10" key="1">
    <citation type="submission" date="2021-04" db="EMBL/GenBank/DDBJ databases">
        <title>Phylogenetic analysis of Acidobacteriaceae.</title>
        <authorList>
            <person name="Qiu L."/>
            <person name="Zhang Q."/>
        </authorList>
    </citation>
    <scope>NUCLEOTIDE SEQUENCE</scope>
    <source>
        <strain evidence="10">DSM 25168</strain>
    </source>
</reference>
<dbReference type="PANTHER" id="PTHR30572:SF4">
    <property type="entry name" value="ABC TRANSPORTER PERMEASE YTRF"/>
    <property type="match status" value="1"/>
</dbReference>
<dbReference type="Pfam" id="PF02687">
    <property type="entry name" value="FtsX"/>
    <property type="match status" value="1"/>
</dbReference>
<dbReference type="InterPro" id="IPR050250">
    <property type="entry name" value="Macrolide_Exporter_MacB"/>
</dbReference>
<proteinExistence type="inferred from homology"/>
<dbReference type="KEGG" id="orp:MOP44_06950"/>
<evidence type="ECO:0000259" key="8">
    <source>
        <dbReference type="Pfam" id="PF02687"/>
    </source>
</evidence>
<dbReference type="Proteomes" id="UP001059380">
    <property type="component" value="Chromosome"/>
</dbReference>
<evidence type="ECO:0000256" key="4">
    <source>
        <dbReference type="ARBA" id="ARBA00022989"/>
    </source>
</evidence>
<organism evidence="10 11">
    <name type="scientific">Occallatibacter riparius</name>
    <dbReference type="NCBI Taxonomy" id="1002689"/>
    <lineage>
        <taxon>Bacteria</taxon>
        <taxon>Pseudomonadati</taxon>
        <taxon>Acidobacteriota</taxon>
        <taxon>Terriglobia</taxon>
        <taxon>Terriglobales</taxon>
        <taxon>Acidobacteriaceae</taxon>
        <taxon>Occallatibacter</taxon>
    </lineage>
</organism>
<keyword evidence="4 7" id="KW-1133">Transmembrane helix</keyword>
<comment type="similarity">
    <text evidence="6">Belongs to the ABC-4 integral membrane protein family.</text>
</comment>
<dbReference type="AlphaFoldDB" id="A0A9J7BS29"/>
<feature type="transmembrane region" description="Helical" evidence="7">
    <location>
        <begin position="242"/>
        <end position="266"/>
    </location>
</feature>
<evidence type="ECO:0000259" key="9">
    <source>
        <dbReference type="Pfam" id="PF12704"/>
    </source>
</evidence>
<comment type="subcellular location">
    <subcellularLocation>
        <location evidence="1">Cell membrane</location>
        <topology evidence="1">Multi-pass membrane protein</topology>
    </subcellularLocation>
</comment>
<evidence type="ECO:0000256" key="7">
    <source>
        <dbReference type="SAM" id="Phobius"/>
    </source>
</evidence>
<evidence type="ECO:0000256" key="3">
    <source>
        <dbReference type="ARBA" id="ARBA00022692"/>
    </source>
</evidence>
<keyword evidence="5 7" id="KW-0472">Membrane</keyword>
<dbReference type="PANTHER" id="PTHR30572">
    <property type="entry name" value="MEMBRANE COMPONENT OF TRANSPORTER-RELATED"/>
    <property type="match status" value="1"/>
</dbReference>
<evidence type="ECO:0000313" key="11">
    <source>
        <dbReference type="Proteomes" id="UP001059380"/>
    </source>
</evidence>
<evidence type="ECO:0000313" key="10">
    <source>
        <dbReference type="EMBL" id="UWZ85675.1"/>
    </source>
</evidence>
<evidence type="ECO:0000256" key="5">
    <source>
        <dbReference type="ARBA" id="ARBA00023136"/>
    </source>
</evidence>
<dbReference type="GO" id="GO:0005886">
    <property type="term" value="C:plasma membrane"/>
    <property type="evidence" value="ECO:0007669"/>
    <property type="project" value="UniProtKB-SubCell"/>
</dbReference>
<feature type="transmembrane region" description="Helical" evidence="7">
    <location>
        <begin position="287"/>
        <end position="312"/>
    </location>
</feature>
<keyword evidence="3 7" id="KW-0812">Transmembrane</keyword>
<name>A0A9J7BS29_9BACT</name>
<feature type="domain" description="ABC3 transporter permease C-terminal" evidence="8">
    <location>
        <begin position="245"/>
        <end position="356"/>
    </location>
</feature>